<evidence type="ECO:0000256" key="5">
    <source>
        <dbReference type="ARBA" id="ARBA00023136"/>
    </source>
</evidence>
<gene>
    <name evidence="8" type="ORF">E4665_02080</name>
</gene>
<evidence type="ECO:0000256" key="7">
    <source>
        <dbReference type="SAM" id="Phobius"/>
    </source>
</evidence>
<evidence type="ECO:0008006" key="10">
    <source>
        <dbReference type="Google" id="ProtNLM"/>
    </source>
</evidence>
<reference evidence="8 9" key="1">
    <citation type="journal article" date="2015" name="Int. J. Syst. Evol. Microbiol.">
        <title>Sporolactobacillus shoreae sp. nov. and Sporolactobacillus spathodeae sp. nov., two spore-forming lactic acid bacteria isolated from tree barks in Thailand.</title>
        <authorList>
            <person name="Thamacharoensuk T."/>
            <person name="Kitahara M."/>
            <person name="Ohkuma M."/>
            <person name="Thongchul N."/>
            <person name="Tanasupawat S."/>
        </authorList>
    </citation>
    <scope>NUCLEOTIDE SEQUENCE [LARGE SCALE GENOMIC DNA]</scope>
    <source>
        <strain evidence="8 9">BK92</strain>
    </source>
</reference>
<protein>
    <recommendedName>
        <fullName evidence="10">ATP synthase subunit I</fullName>
    </recommendedName>
</protein>
<keyword evidence="2" id="KW-1003">Cell membrane</keyword>
<keyword evidence="3 7" id="KW-0812">Transmembrane</keyword>
<dbReference type="InterPro" id="IPR005598">
    <property type="entry name" value="ATP_synth_I"/>
</dbReference>
<keyword evidence="4 7" id="KW-1133">Transmembrane helix</keyword>
<feature type="transmembrane region" description="Helical" evidence="7">
    <location>
        <begin position="98"/>
        <end position="121"/>
    </location>
</feature>
<feature type="transmembrane region" description="Helical" evidence="7">
    <location>
        <begin position="12"/>
        <end position="29"/>
    </location>
</feature>
<dbReference type="Pfam" id="PF03899">
    <property type="entry name" value="ATP-synt_I"/>
    <property type="match status" value="1"/>
</dbReference>
<feature type="transmembrane region" description="Helical" evidence="7">
    <location>
        <begin position="35"/>
        <end position="55"/>
    </location>
</feature>
<feature type="region of interest" description="Disordered" evidence="6">
    <location>
        <begin position="126"/>
        <end position="149"/>
    </location>
</feature>
<dbReference type="OrthoDB" id="2355635at2"/>
<feature type="transmembrane region" description="Helical" evidence="7">
    <location>
        <begin position="76"/>
        <end position="92"/>
    </location>
</feature>
<accession>A0A4Z0GTX8</accession>
<name>A0A4Z0GTX8_9BACL</name>
<evidence type="ECO:0000256" key="6">
    <source>
        <dbReference type="SAM" id="MobiDB-lite"/>
    </source>
</evidence>
<evidence type="ECO:0000256" key="3">
    <source>
        <dbReference type="ARBA" id="ARBA00022692"/>
    </source>
</evidence>
<sequence>MKQLIAWSSRMILIVSAIYVSTFGLIWFFRPARALASGALLGGLISLYNIFHLALRLRIAGLRARSGLRPAGLHSIIRILTVVFGTLLVYRFRARIDYHSFVLSLLFGYLLLVPVISFYYLRKGSTKSSDEGRDTLGSDSESEVSRNDV</sequence>
<evidence type="ECO:0000256" key="2">
    <source>
        <dbReference type="ARBA" id="ARBA00022475"/>
    </source>
</evidence>
<dbReference type="AlphaFoldDB" id="A0A4Z0GTX8"/>
<comment type="caution">
    <text evidence="8">The sequence shown here is derived from an EMBL/GenBank/DDBJ whole genome shotgun (WGS) entry which is preliminary data.</text>
</comment>
<comment type="subcellular location">
    <subcellularLocation>
        <location evidence="1">Cell membrane</location>
        <topology evidence="1">Multi-pass membrane protein</topology>
    </subcellularLocation>
</comment>
<dbReference type="GO" id="GO:0005886">
    <property type="term" value="C:plasma membrane"/>
    <property type="evidence" value="ECO:0007669"/>
    <property type="project" value="UniProtKB-SubCell"/>
</dbReference>
<dbReference type="Proteomes" id="UP000298347">
    <property type="component" value="Unassembled WGS sequence"/>
</dbReference>
<keyword evidence="9" id="KW-1185">Reference proteome</keyword>
<organism evidence="8 9">
    <name type="scientific">Sporolactobacillus shoreae</name>
    <dbReference type="NCBI Taxonomy" id="1465501"/>
    <lineage>
        <taxon>Bacteria</taxon>
        <taxon>Bacillati</taxon>
        <taxon>Bacillota</taxon>
        <taxon>Bacilli</taxon>
        <taxon>Bacillales</taxon>
        <taxon>Sporolactobacillaceae</taxon>
        <taxon>Sporolactobacillus</taxon>
    </lineage>
</organism>
<dbReference type="EMBL" id="SRJD01000002">
    <property type="protein sequence ID" value="TGA99762.1"/>
    <property type="molecule type" value="Genomic_DNA"/>
</dbReference>
<evidence type="ECO:0000313" key="8">
    <source>
        <dbReference type="EMBL" id="TGA99762.1"/>
    </source>
</evidence>
<evidence type="ECO:0000256" key="4">
    <source>
        <dbReference type="ARBA" id="ARBA00022989"/>
    </source>
</evidence>
<proteinExistence type="predicted"/>
<keyword evidence="5 7" id="KW-0472">Membrane</keyword>
<dbReference type="RefSeq" id="WP_135347158.1">
    <property type="nucleotide sequence ID" value="NZ_SRJD01000002.1"/>
</dbReference>
<evidence type="ECO:0000256" key="1">
    <source>
        <dbReference type="ARBA" id="ARBA00004651"/>
    </source>
</evidence>
<evidence type="ECO:0000313" key="9">
    <source>
        <dbReference type="Proteomes" id="UP000298347"/>
    </source>
</evidence>